<evidence type="ECO:0000313" key="2">
    <source>
        <dbReference type="EMBL" id="CAL1240386.1"/>
    </source>
</evidence>
<dbReference type="EMBL" id="OZ026884">
    <property type="protein sequence ID" value="CAL1240386.1"/>
    <property type="molecule type" value="Genomic_DNA"/>
</dbReference>
<keyword evidence="3" id="KW-1185">Reference proteome</keyword>
<feature type="region of interest" description="Disordered" evidence="1">
    <location>
        <begin position="41"/>
        <end position="63"/>
    </location>
</feature>
<name>A0ABP1C8E4_9GAMM</name>
<evidence type="ECO:0000256" key="1">
    <source>
        <dbReference type="SAM" id="MobiDB-lite"/>
    </source>
</evidence>
<reference evidence="2 3" key="1">
    <citation type="submission" date="2024-04" db="EMBL/GenBank/DDBJ databases">
        <authorList>
            <person name="Cremers G."/>
        </authorList>
    </citation>
    <scope>NUCLEOTIDE SEQUENCE [LARGE SCALE GENOMIC DNA]</scope>
    <source>
        <strain evidence="2">MeCH1-AG</strain>
    </source>
</reference>
<accession>A0ABP1C8E4</accession>
<dbReference type="Proteomes" id="UP001497493">
    <property type="component" value="Chromosome"/>
</dbReference>
<evidence type="ECO:0000313" key="3">
    <source>
        <dbReference type="Proteomes" id="UP001497493"/>
    </source>
</evidence>
<organism evidence="2 3">
    <name type="scientific">Candidatus Methylocalor cossyra</name>
    <dbReference type="NCBI Taxonomy" id="3108543"/>
    <lineage>
        <taxon>Bacteria</taxon>
        <taxon>Pseudomonadati</taxon>
        <taxon>Pseudomonadota</taxon>
        <taxon>Gammaproteobacteria</taxon>
        <taxon>Methylococcales</taxon>
        <taxon>Methylococcaceae</taxon>
        <taxon>Candidatus Methylocalor</taxon>
    </lineage>
</organism>
<proteinExistence type="predicted"/>
<protein>
    <submittedName>
        <fullName evidence="2">Uncharacterized protein</fullName>
    </submittedName>
</protein>
<gene>
    <name evidence="2" type="ORF">MECH1_V1_1610</name>
</gene>
<sequence>MLAPLSTAGRATLSPLPRLALPEDWKYDNLAGGVKDQIIEDNWGSSTPSRFPHDNPTAHPLYR</sequence>